<organism evidence="2 3">
    <name type="scientific">Granulibacter bethesdensis</name>
    <dbReference type="NCBI Taxonomy" id="364410"/>
    <lineage>
        <taxon>Bacteria</taxon>
        <taxon>Pseudomonadati</taxon>
        <taxon>Pseudomonadota</taxon>
        <taxon>Alphaproteobacteria</taxon>
        <taxon>Acetobacterales</taxon>
        <taxon>Acetobacteraceae</taxon>
        <taxon>Granulibacter</taxon>
    </lineage>
</organism>
<dbReference type="AlphaFoldDB" id="A0AAC9K6A0"/>
<reference evidence="3" key="1">
    <citation type="submission" date="2016-11" db="EMBL/GenBank/DDBJ databases">
        <title>Comparative genomic and phenotypic analysis of Granulibacter bethesdensis clinical isolates from patients with chronic granulomatous disease.</title>
        <authorList>
            <person name="Zarember K.A."/>
            <person name="Porcella S.F."/>
            <person name="Chu J."/>
            <person name="Ding L."/>
            <person name="Dahlstrom E."/>
            <person name="Barbian K."/>
            <person name="Martens C."/>
            <person name="Sykora L."/>
            <person name="Kramer S."/>
            <person name="Pettinato A.M."/>
            <person name="Hong H."/>
            <person name="Wald G."/>
            <person name="Berg L.J."/>
            <person name="Rogge L.S."/>
            <person name="Greenberg D.E."/>
            <person name="Falcone E.L."/>
            <person name="Neves J.F."/>
            <person name="Simoes M.J."/>
            <person name="Casal M."/>
            <person name="Rodriguez-Lopez F.C."/>
            <person name="Zelazny A."/>
            <person name="Gallin J.I."/>
            <person name="Holland S.M."/>
        </authorList>
    </citation>
    <scope>NUCLEOTIDE SEQUENCE [LARGE SCALE GENOMIC DNA]</scope>
    <source>
        <strain evidence="3">NIH9.1</strain>
    </source>
</reference>
<sequence>MPGQWLNGTDNNEKAGNREQDVWQVEHRSPLRKRHSAEPVSPWRATGFS</sequence>
<gene>
    <name evidence="2" type="ORF">GbCGDNIH9_8191</name>
</gene>
<name>A0AAC9K6A0_9PROT</name>
<accession>A0AAC9K6A0</accession>
<evidence type="ECO:0000256" key="1">
    <source>
        <dbReference type="SAM" id="MobiDB-lite"/>
    </source>
</evidence>
<proteinExistence type="predicted"/>
<feature type="region of interest" description="Disordered" evidence="1">
    <location>
        <begin position="1"/>
        <end position="49"/>
    </location>
</feature>
<feature type="compositionally biased region" description="Polar residues" evidence="1">
    <location>
        <begin position="1"/>
        <end position="10"/>
    </location>
</feature>
<evidence type="ECO:0000313" key="3">
    <source>
        <dbReference type="Proteomes" id="UP000182373"/>
    </source>
</evidence>
<feature type="compositionally biased region" description="Basic and acidic residues" evidence="1">
    <location>
        <begin position="11"/>
        <end position="29"/>
    </location>
</feature>
<protein>
    <submittedName>
        <fullName evidence="2">Uncharacterized protein</fullName>
    </submittedName>
</protein>
<evidence type="ECO:0000313" key="2">
    <source>
        <dbReference type="EMBL" id="APH53686.1"/>
    </source>
</evidence>
<dbReference type="EMBL" id="CP018191">
    <property type="protein sequence ID" value="APH53686.1"/>
    <property type="molecule type" value="Genomic_DNA"/>
</dbReference>
<dbReference type="Proteomes" id="UP000182373">
    <property type="component" value="Chromosome"/>
</dbReference>